<dbReference type="Pfam" id="PF00072">
    <property type="entry name" value="Response_reg"/>
    <property type="match status" value="1"/>
</dbReference>
<organism evidence="5 7">
    <name type="scientific">Enterococcus cecorum</name>
    <dbReference type="NCBI Taxonomy" id="44008"/>
    <lineage>
        <taxon>Bacteria</taxon>
        <taxon>Bacillati</taxon>
        <taxon>Bacillota</taxon>
        <taxon>Bacilli</taxon>
        <taxon>Lactobacillales</taxon>
        <taxon>Enterococcaceae</taxon>
        <taxon>Enterococcus</taxon>
    </lineage>
</organism>
<dbReference type="PANTHER" id="PTHR37299:SF1">
    <property type="entry name" value="STAGE 0 SPORULATION PROTEIN A HOMOLOG"/>
    <property type="match status" value="1"/>
</dbReference>
<dbReference type="Gene3D" id="2.40.50.1020">
    <property type="entry name" value="LytTr DNA-binding domain"/>
    <property type="match status" value="1"/>
</dbReference>
<dbReference type="Gene3D" id="3.40.50.2300">
    <property type="match status" value="1"/>
</dbReference>
<dbReference type="SMART" id="SM00448">
    <property type="entry name" value="REC"/>
    <property type="match status" value="1"/>
</dbReference>
<name>A0A200I127_9ENTE</name>
<evidence type="ECO:0000313" key="4">
    <source>
        <dbReference type="EMBL" id="OUZ18026.1"/>
    </source>
</evidence>
<dbReference type="Proteomes" id="UP000196503">
    <property type="component" value="Unassembled WGS sequence"/>
</dbReference>
<dbReference type="EMBL" id="NIBL01000002">
    <property type="protein sequence ID" value="OUZ18026.1"/>
    <property type="molecule type" value="Genomic_DNA"/>
</dbReference>
<dbReference type="AlphaFoldDB" id="A0A200I127"/>
<sequence length="242" mass="28406">MYKIAICDDEIRQTNQIEELLLKLFSFLDKTVEIDIFYTPESLINNVIKQGIVYQIIFLDIEMGKLDGVETARILREYDCDFILVFITSYTSYMLSSFEVKPFRYVLKPLQTEEFTKLIKDINQELDDRNAYLFYSSGRDKYQLRIKDVISIISQNGRKVQVSLIDNKVVEFYDKIKDIDTVLPSSYFVRINSGTIINMNFIQFIAGDEIQLENGEIFFISRRSRKLFKQKYSLFIEGSVGL</sequence>
<protein>
    <recommendedName>
        <fullName evidence="8">Stage 0 sporulation protein A homolog</fullName>
    </recommendedName>
</protein>
<dbReference type="RefSeq" id="WP_179205565.1">
    <property type="nucleotide sequence ID" value="NZ_NIBL01000002.1"/>
</dbReference>
<dbReference type="GO" id="GO:0000156">
    <property type="term" value="F:phosphorelay response regulator activity"/>
    <property type="evidence" value="ECO:0007669"/>
    <property type="project" value="InterPro"/>
</dbReference>
<dbReference type="PROSITE" id="PS50110">
    <property type="entry name" value="RESPONSE_REGULATORY"/>
    <property type="match status" value="1"/>
</dbReference>
<dbReference type="InterPro" id="IPR001789">
    <property type="entry name" value="Sig_transdc_resp-reg_receiver"/>
</dbReference>
<evidence type="ECO:0000313" key="7">
    <source>
        <dbReference type="Proteomes" id="UP000196503"/>
    </source>
</evidence>
<feature type="modified residue" description="4-aspartylphosphate" evidence="1">
    <location>
        <position position="60"/>
    </location>
</feature>
<dbReference type="InterPro" id="IPR011006">
    <property type="entry name" value="CheY-like_superfamily"/>
</dbReference>
<proteinExistence type="predicted"/>
<evidence type="ECO:0000256" key="1">
    <source>
        <dbReference type="PROSITE-ProRule" id="PRU00169"/>
    </source>
</evidence>
<gene>
    <name evidence="4" type="ORF">A5869_001508</name>
    <name evidence="5" type="ORF">A5869_001513</name>
    <name evidence="6" type="ORF">A5869_001520</name>
</gene>
<dbReference type="Pfam" id="PF04397">
    <property type="entry name" value="LytTR"/>
    <property type="match status" value="1"/>
</dbReference>
<dbReference type="InterPro" id="IPR046947">
    <property type="entry name" value="LytR-like"/>
</dbReference>
<dbReference type="SMART" id="SM00850">
    <property type="entry name" value="LytTR"/>
    <property type="match status" value="1"/>
</dbReference>
<dbReference type="GO" id="GO:0003677">
    <property type="term" value="F:DNA binding"/>
    <property type="evidence" value="ECO:0007669"/>
    <property type="project" value="InterPro"/>
</dbReference>
<accession>A0A200I127</accession>
<dbReference type="PROSITE" id="PS50930">
    <property type="entry name" value="HTH_LYTTR"/>
    <property type="match status" value="1"/>
</dbReference>
<dbReference type="PANTHER" id="PTHR37299">
    <property type="entry name" value="TRANSCRIPTIONAL REGULATOR-RELATED"/>
    <property type="match status" value="1"/>
</dbReference>
<dbReference type="EMBL" id="NIBL01000002">
    <property type="protein sequence ID" value="OUZ18031.1"/>
    <property type="molecule type" value="Genomic_DNA"/>
</dbReference>
<feature type="domain" description="Response regulatory" evidence="2">
    <location>
        <begin position="3"/>
        <end position="123"/>
    </location>
</feature>
<comment type="caution">
    <text evidence="5">The sequence shown here is derived from an EMBL/GenBank/DDBJ whole genome shotgun (WGS) entry which is preliminary data.</text>
</comment>
<dbReference type="InterPro" id="IPR007492">
    <property type="entry name" value="LytTR_DNA-bd_dom"/>
</dbReference>
<evidence type="ECO:0000313" key="5">
    <source>
        <dbReference type="EMBL" id="OUZ18031.1"/>
    </source>
</evidence>
<feature type="domain" description="HTH LytTR-type" evidence="3">
    <location>
        <begin position="133"/>
        <end position="234"/>
    </location>
</feature>
<evidence type="ECO:0000313" key="6">
    <source>
        <dbReference type="EMBL" id="OUZ18038.1"/>
    </source>
</evidence>
<reference evidence="5 7" key="1">
    <citation type="submission" date="2017-05" db="EMBL/GenBank/DDBJ databases">
        <title>The Genome Sequence of Enterococcus faecium 2D5_DIV0622.</title>
        <authorList>
            <consortium name="The Broad Institute Genomics Platform"/>
            <consortium name="The Broad Institute Genomic Center for Infectious Diseases"/>
            <person name="Earl A."/>
            <person name="Manson A."/>
            <person name="Schwartman J."/>
            <person name="Gilmore M."/>
            <person name="Abouelleil A."/>
            <person name="Cao P."/>
            <person name="Chapman S."/>
            <person name="Cusick C."/>
            <person name="Shea T."/>
            <person name="Young S."/>
            <person name="Neafsey D."/>
            <person name="Nusbaum C."/>
            <person name="Birren B."/>
        </authorList>
    </citation>
    <scope>NUCLEOTIDE SEQUENCE [LARGE SCALE GENOMIC DNA]</scope>
    <source>
        <strain evidence="5 7">2D5_DIV0622</strain>
    </source>
</reference>
<evidence type="ECO:0000259" key="3">
    <source>
        <dbReference type="PROSITE" id="PS50930"/>
    </source>
</evidence>
<keyword evidence="1" id="KW-0597">Phosphoprotein</keyword>
<dbReference type="EMBL" id="NIBL01000002">
    <property type="protein sequence ID" value="OUZ18038.1"/>
    <property type="molecule type" value="Genomic_DNA"/>
</dbReference>
<evidence type="ECO:0000259" key="2">
    <source>
        <dbReference type="PROSITE" id="PS50110"/>
    </source>
</evidence>
<evidence type="ECO:0008006" key="8">
    <source>
        <dbReference type="Google" id="ProtNLM"/>
    </source>
</evidence>
<dbReference type="SUPFAM" id="SSF52172">
    <property type="entry name" value="CheY-like"/>
    <property type="match status" value="1"/>
</dbReference>